<proteinExistence type="inferred from homology"/>
<dbReference type="PANTHER" id="PTHR12675">
    <property type="entry name" value="MUSCLEBLIND-LIKE PROTEIN"/>
    <property type="match status" value="1"/>
</dbReference>
<keyword evidence="7" id="KW-0175">Coiled coil</keyword>
<evidence type="ECO:0000256" key="6">
    <source>
        <dbReference type="PROSITE-ProRule" id="PRU00723"/>
    </source>
</evidence>
<feature type="region of interest" description="Disordered" evidence="8">
    <location>
        <begin position="1"/>
        <end position="24"/>
    </location>
</feature>
<accession>A0A1S3DRH3</accession>
<keyword evidence="1 6" id="KW-0479">Metal-binding</keyword>
<dbReference type="Proteomes" id="UP000079169">
    <property type="component" value="Unplaced"/>
</dbReference>
<evidence type="ECO:0000256" key="2">
    <source>
        <dbReference type="ARBA" id="ARBA00022737"/>
    </source>
</evidence>
<dbReference type="GO" id="GO:0003723">
    <property type="term" value="F:RNA binding"/>
    <property type="evidence" value="ECO:0007669"/>
    <property type="project" value="TreeGrafter"/>
</dbReference>
<gene>
    <name evidence="11" type="primary">LOC103523102</name>
</gene>
<evidence type="ECO:0000256" key="4">
    <source>
        <dbReference type="ARBA" id="ARBA00022833"/>
    </source>
</evidence>
<name>A0A1S3DRH3_DIACI</name>
<dbReference type="OMA" id="LFRFCHD"/>
<dbReference type="KEGG" id="dci:103523102"/>
<keyword evidence="2" id="KW-0677">Repeat</keyword>
<keyword evidence="10" id="KW-1185">Reference proteome</keyword>
<dbReference type="Pfam" id="PF22628">
    <property type="entry name" value="zf-CCCH_10"/>
    <property type="match status" value="1"/>
</dbReference>
<dbReference type="Gene3D" id="3.30.1370.210">
    <property type="match status" value="1"/>
</dbReference>
<evidence type="ECO:0000256" key="3">
    <source>
        <dbReference type="ARBA" id="ARBA00022771"/>
    </source>
</evidence>
<feature type="zinc finger region" description="C3H1-type" evidence="6">
    <location>
        <begin position="98"/>
        <end position="119"/>
    </location>
</feature>
<dbReference type="AlphaFoldDB" id="A0A1S3DRH3"/>
<dbReference type="InterPro" id="IPR054429">
    <property type="entry name" value="Znf-CCCH_Muscleblind-like"/>
</dbReference>
<evidence type="ECO:0000256" key="5">
    <source>
        <dbReference type="ARBA" id="ARBA00038226"/>
    </source>
</evidence>
<evidence type="ECO:0000259" key="9">
    <source>
        <dbReference type="PROSITE" id="PS50103"/>
    </source>
</evidence>
<dbReference type="RefSeq" id="XP_008486396.1">
    <property type="nucleotide sequence ID" value="XM_008488174.3"/>
</dbReference>
<evidence type="ECO:0000256" key="1">
    <source>
        <dbReference type="ARBA" id="ARBA00022723"/>
    </source>
</evidence>
<protein>
    <submittedName>
        <fullName evidence="11">Zinc finger CCCH domain-containing protein 10-like</fullName>
    </submittedName>
</protein>
<reference evidence="11" key="1">
    <citation type="submission" date="2025-08" db="UniProtKB">
        <authorList>
            <consortium name="RefSeq"/>
        </authorList>
    </citation>
    <scope>IDENTIFICATION</scope>
</reference>
<dbReference type="PaxDb" id="121845-A0A1S3DRH3"/>
<feature type="zinc finger region" description="C3H1-type" evidence="6">
    <location>
        <begin position="27"/>
        <end position="53"/>
    </location>
</feature>
<dbReference type="GO" id="GO:0043484">
    <property type="term" value="P:regulation of RNA splicing"/>
    <property type="evidence" value="ECO:0007669"/>
    <property type="project" value="TreeGrafter"/>
</dbReference>
<feature type="domain" description="C3H1-type" evidence="9">
    <location>
        <begin position="98"/>
        <end position="119"/>
    </location>
</feature>
<evidence type="ECO:0000256" key="8">
    <source>
        <dbReference type="SAM" id="MobiDB-lite"/>
    </source>
</evidence>
<comment type="similarity">
    <text evidence="5">Belongs to the muscleblind family.</text>
</comment>
<dbReference type="STRING" id="121845.A0A1S3DRH3"/>
<dbReference type="PANTHER" id="PTHR12675:SF6">
    <property type="entry name" value="ZINC FINGER CCCH DOMAIN-CONTAINING PROTEIN 10"/>
    <property type="match status" value="1"/>
</dbReference>
<keyword evidence="4 6" id="KW-0862">Zinc</keyword>
<feature type="coiled-coil region" evidence="7">
    <location>
        <begin position="168"/>
        <end position="209"/>
    </location>
</feature>
<dbReference type="GeneID" id="103523102"/>
<dbReference type="SMART" id="SM00356">
    <property type="entry name" value="ZnF_C3H1"/>
    <property type="match status" value="2"/>
</dbReference>
<dbReference type="InterPro" id="IPR000571">
    <property type="entry name" value="Znf_CCCH"/>
</dbReference>
<evidence type="ECO:0000313" key="11">
    <source>
        <dbReference type="RefSeq" id="XP_008486396.1"/>
    </source>
</evidence>
<organism evidence="10 11">
    <name type="scientific">Diaphorina citri</name>
    <name type="common">Asian citrus psyllid</name>
    <dbReference type="NCBI Taxonomy" id="121845"/>
    <lineage>
        <taxon>Eukaryota</taxon>
        <taxon>Metazoa</taxon>
        <taxon>Ecdysozoa</taxon>
        <taxon>Arthropoda</taxon>
        <taxon>Hexapoda</taxon>
        <taxon>Insecta</taxon>
        <taxon>Pterygota</taxon>
        <taxon>Neoptera</taxon>
        <taxon>Paraneoptera</taxon>
        <taxon>Hemiptera</taxon>
        <taxon>Sternorrhyncha</taxon>
        <taxon>Psylloidea</taxon>
        <taxon>Psyllidae</taxon>
        <taxon>Diaphorininae</taxon>
        <taxon>Diaphorina</taxon>
    </lineage>
</organism>
<feature type="domain" description="C3H1-type" evidence="9">
    <location>
        <begin position="27"/>
        <end position="53"/>
    </location>
</feature>
<evidence type="ECO:0000313" key="10">
    <source>
        <dbReference type="Proteomes" id="UP000079169"/>
    </source>
</evidence>
<feature type="region of interest" description="Disordered" evidence="8">
    <location>
        <begin position="118"/>
        <end position="137"/>
    </location>
</feature>
<dbReference type="GO" id="GO:0008270">
    <property type="term" value="F:zinc ion binding"/>
    <property type="evidence" value="ECO:0007669"/>
    <property type="project" value="UniProtKB-KW"/>
</dbReference>
<dbReference type="PROSITE" id="PS50103">
    <property type="entry name" value="ZF_C3H1"/>
    <property type="match status" value="2"/>
</dbReference>
<evidence type="ECO:0000256" key="7">
    <source>
        <dbReference type="SAM" id="Coils"/>
    </source>
</evidence>
<sequence length="445" mass="47600">MKKKKKSRSQNQSKSPGLNTNGNEVHTTDGGVCRDFLRNVCTRENCKYQHVIPAVEFCHDFQNTRACARKHCKFTHGTYEDEQYYLTSGKLPEHLKPVCLNFLKNQCTRDKCKFLHPSRGESNERTLSNNSGDREEIQCNEPSRHNVLCLGEEPKRSKNVNMADMMEIQQLSQENEFLKTKLHELQGHISELRSNNEFLMEENYRLKQEKHNSNLATIAVPSQSASVTALAVSHPTSMALAVPHSASVTALTVPHSSSMALAVPHSASVTALAVPHSSSMALAVPHSASVTALAVPHSSSMALAVPHSASVTALAVPHSSSMALAVPHSASVTALAVPHSATSVTALAVPQSASSVTALAVPAVTITNTKQQVVNGATFATVPVSIATMTAATPVSIATMTGGNPVSIATVSMAPIQIPPVVSVTQSLEHQTSVIYPILTQVCSK</sequence>
<keyword evidence="3 6" id="KW-0863">Zinc-finger</keyword>